<sequence length="308" mass="34223">MVEMYGAAPVHNNLASNTCRDSYVAPTLGQEDGARWCSLVAGIKDRHIGEGVRYIEDQFGCLVLKQSALRQVLRGNVNRDDTEHPPGSYHSSVYPCLASQPLCVTSCPSCVPLLSSFAFPVDPCLAPHPVTIPLSLISLPMFTPVSPLNPCIQNPCLQSTPGLPPPYQTNPLTHTHSHKTHSVLLPPPPYHPPQSSRPLRHLPSSSPPPLVLPPSPRHAPCLVVPGGRRDKRYTQRADSQVPSLPRLDNYPRRARRLSRRRRRRRQVRRPHWDKKARIYCAVVSGAEVSVRKQDVQGRIHGVPGYEAR</sequence>
<accession>A0AAW0SR30</accession>
<name>A0AAW0SR30_SCYPA</name>
<keyword evidence="3" id="KW-1185">Reference proteome</keyword>
<comment type="caution">
    <text evidence="2">The sequence shown here is derived from an EMBL/GenBank/DDBJ whole genome shotgun (WGS) entry which is preliminary data.</text>
</comment>
<dbReference type="EMBL" id="JARAKH010000047">
    <property type="protein sequence ID" value="KAK8377848.1"/>
    <property type="molecule type" value="Genomic_DNA"/>
</dbReference>
<proteinExistence type="predicted"/>
<dbReference type="Proteomes" id="UP001487740">
    <property type="component" value="Unassembled WGS sequence"/>
</dbReference>
<evidence type="ECO:0000313" key="2">
    <source>
        <dbReference type="EMBL" id="KAK8377848.1"/>
    </source>
</evidence>
<protein>
    <submittedName>
        <fullName evidence="2">Uncharacterized protein</fullName>
    </submittedName>
</protein>
<reference evidence="2 3" key="1">
    <citation type="submission" date="2023-03" db="EMBL/GenBank/DDBJ databases">
        <title>High-quality genome of Scylla paramamosain provides insights in environmental adaptation.</title>
        <authorList>
            <person name="Zhang L."/>
        </authorList>
    </citation>
    <scope>NUCLEOTIDE SEQUENCE [LARGE SCALE GENOMIC DNA]</scope>
    <source>
        <strain evidence="2">LZ_2023a</strain>
        <tissue evidence="2">Muscle</tissue>
    </source>
</reference>
<feature type="compositionally biased region" description="Low complexity" evidence="1">
    <location>
        <begin position="193"/>
        <end position="204"/>
    </location>
</feature>
<feature type="compositionally biased region" description="Pro residues" evidence="1">
    <location>
        <begin position="205"/>
        <end position="217"/>
    </location>
</feature>
<feature type="region of interest" description="Disordered" evidence="1">
    <location>
        <begin position="162"/>
        <end position="271"/>
    </location>
</feature>
<evidence type="ECO:0000313" key="3">
    <source>
        <dbReference type="Proteomes" id="UP001487740"/>
    </source>
</evidence>
<gene>
    <name evidence="2" type="ORF">O3P69_014057</name>
</gene>
<evidence type="ECO:0000256" key="1">
    <source>
        <dbReference type="SAM" id="MobiDB-lite"/>
    </source>
</evidence>
<organism evidence="2 3">
    <name type="scientific">Scylla paramamosain</name>
    <name type="common">Mud crab</name>
    <dbReference type="NCBI Taxonomy" id="85552"/>
    <lineage>
        <taxon>Eukaryota</taxon>
        <taxon>Metazoa</taxon>
        <taxon>Ecdysozoa</taxon>
        <taxon>Arthropoda</taxon>
        <taxon>Crustacea</taxon>
        <taxon>Multicrustacea</taxon>
        <taxon>Malacostraca</taxon>
        <taxon>Eumalacostraca</taxon>
        <taxon>Eucarida</taxon>
        <taxon>Decapoda</taxon>
        <taxon>Pleocyemata</taxon>
        <taxon>Brachyura</taxon>
        <taxon>Eubrachyura</taxon>
        <taxon>Portunoidea</taxon>
        <taxon>Portunidae</taxon>
        <taxon>Portuninae</taxon>
        <taxon>Scylla</taxon>
    </lineage>
</organism>
<feature type="compositionally biased region" description="Basic residues" evidence="1">
    <location>
        <begin position="252"/>
        <end position="271"/>
    </location>
</feature>
<dbReference type="AlphaFoldDB" id="A0AAW0SR30"/>